<evidence type="ECO:0000256" key="3">
    <source>
        <dbReference type="ARBA" id="ARBA00022692"/>
    </source>
</evidence>
<dbReference type="PANTHER" id="PTHR42723:SF1">
    <property type="entry name" value="CHLOROPHYLL SYNTHASE, CHLOROPLASTIC"/>
    <property type="match status" value="1"/>
</dbReference>
<dbReference type="InterPro" id="IPR044878">
    <property type="entry name" value="UbiA_sf"/>
</dbReference>
<feature type="transmembrane region" description="Helical" evidence="6">
    <location>
        <begin position="296"/>
        <end position="317"/>
    </location>
</feature>
<feature type="transmembrane region" description="Helical" evidence="6">
    <location>
        <begin position="261"/>
        <end position="284"/>
    </location>
</feature>
<dbReference type="GO" id="GO:0016765">
    <property type="term" value="F:transferase activity, transferring alkyl or aryl (other than methyl) groups"/>
    <property type="evidence" value="ECO:0007669"/>
    <property type="project" value="InterPro"/>
</dbReference>
<evidence type="ECO:0000256" key="4">
    <source>
        <dbReference type="ARBA" id="ARBA00022989"/>
    </source>
</evidence>
<dbReference type="Pfam" id="PF01040">
    <property type="entry name" value="UbiA"/>
    <property type="match status" value="1"/>
</dbReference>
<feature type="transmembrane region" description="Helical" evidence="6">
    <location>
        <begin position="143"/>
        <end position="164"/>
    </location>
</feature>
<dbReference type="PANTHER" id="PTHR42723">
    <property type="entry name" value="CHLOROPHYLL SYNTHASE"/>
    <property type="match status" value="1"/>
</dbReference>
<reference evidence="7 8" key="1">
    <citation type="submission" date="2019-09" db="EMBL/GenBank/DDBJ databases">
        <title>Genome sequence and assembly of Taibaiella sp.</title>
        <authorList>
            <person name="Chhetri G."/>
        </authorList>
    </citation>
    <scope>NUCLEOTIDE SEQUENCE [LARGE SCALE GENOMIC DNA]</scope>
    <source>
        <strain evidence="7 8">KVB11</strain>
    </source>
</reference>
<sequence>MKTITSFFQLIRWRNLIIVFLTQWFIWQCVIHPMEGWAQVSVFLSVQYFLLLSLSTLLIAAAGYIINDYFDVKIDVINRPEKVIVDKVISRRAAILWHSFFNVAGFLLAFYLAREMGNYYVVIIQLACTLLLWFYSTHFKRQFVIGNVVVALLTALTVLILAVYEPALYSFISFDLFLKIDSRLLVNPFGVIAVYTYFAFMLTWMREIVKDMEDFKGDAEDGCVTMPIKIGLQKSMRLVVFFGLITILPLLIAAIKLCSGSWSVLGIYIILMLIVPLVVWLWFLPRKSTVQHYGKASRYLKFIMLSGIASLLIYYWLQY</sequence>
<dbReference type="InterPro" id="IPR050475">
    <property type="entry name" value="Prenyltransferase_related"/>
</dbReference>
<proteinExistence type="predicted"/>
<feature type="transmembrane region" description="Helical" evidence="6">
    <location>
        <begin position="94"/>
        <end position="113"/>
    </location>
</feature>
<dbReference type="AlphaFoldDB" id="A0A5M6CNC5"/>
<evidence type="ECO:0000256" key="1">
    <source>
        <dbReference type="ARBA" id="ARBA00004141"/>
    </source>
</evidence>
<evidence type="ECO:0008006" key="9">
    <source>
        <dbReference type="Google" id="ProtNLM"/>
    </source>
</evidence>
<keyword evidence="3 6" id="KW-0812">Transmembrane</keyword>
<evidence type="ECO:0000313" key="8">
    <source>
        <dbReference type="Proteomes" id="UP000323632"/>
    </source>
</evidence>
<dbReference type="RefSeq" id="WP_150031211.1">
    <property type="nucleotide sequence ID" value="NZ_VWSH01000001.1"/>
</dbReference>
<evidence type="ECO:0000256" key="6">
    <source>
        <dbReference type="SAM" id="Phobius"/>
    </source>
</evidence>
<comment type="subcellular location">
    <subcellularLocation>
        <location evidence="1">Membrane</location>
        <topology evidence="1">Multi-pass membrane protein</topology>
    </subcellularLocation>
</comment>
<dbReference type="EMBL" id="VWSH01000001">
    <property type="protein sequence ID" value="KAA5536634.1"/>
    <property type="molecule type" value="Genomic_DNA"/>
</dbReference>
<protein>
    <recommendedName>
        <fullName evidence="9">Prenyltransferase</fullName>
    </recommendedName>
</protein>
<keyword evidence="8" id="KW-1185">Reference proteome</keyword>
<keyword evidence="5 6" id="KW-0472">Membrane</keyword>
<evidence type="ECO:0000256" key="2">
    <source>
        <dbReference type="ARBA" id="ARBA00022475"/>
    </source>
</evidence>
<comment type="caution">
    <text evidence="7">The sequence shown here is derived from an EMBL/GenBank/DDBJ whole genome shotgun (WGS) entry which is preliminary data.</text>
</comment>
<feature type="transmembrane region" description="Helical" evidence="6">
    <location>
        <begin position="184"/>
        <end position="205"/>
    </location>
</feature>
<dbReference type="InterPro" id="IPR000537">
    <property type="entry name" value="UbiA_prenyltransferase"/>
</dbReference>
<organism evidence="7 8">
    <name type="scientific">Taibaiella lutea</name>
    <dbReference type="NCBI Taxonomy" id="2608001"/>
    <lineage>
        <taxon>Bacteria</taxon>
        <taxon>Pseudomonadati</taxon>
        <taxon>Bacteroidota</taxon>
        <taxon>Chitinophagia</taxon>
        <taxon>Chitinophagales</taxon>
        <taxon>Chitinophagaceae</taxon>
        <taxon>Taibaiella</taxon>
    </lineage>
</organism>
<evidence type="ECO:0000256" key="5">
    <source>
        <dbReference type="ARBA" id="ARBA00023136"/>
    </source>
</evidence>
<feature type="transmembrane region" description="Helical" evidence="6">
    <location>
        <begin position="236"/>
        <end position="255"/>
    </location>
</feature>
<dbReference type="CDD" id="cd13961">
    <property type="entry name" value="PT_UbiA_DGGGPS"/>
    <property type="match status" value="1"/>
</dbReference>
<accession>A0A5M6CNC5</accession>
<dbReference type="Gene3D" id="1.10.357.140">
    <property type="entry name" value="UbiA prenyltransferase"/>
    <property type="match status" value="1"/>
</dbReference>
<feature type="transmembrane region" description="Helical" evidence="6">
    <location>
        <begin position="119"/>
        <end position="136"/>
    </location>
</feature>
<evidence type="ECO:0000313" key="7">
    <source>
        <dbReference type="EMBL" id="KAA5536634.1"/>
    </source>
</evidence>
<gene>
    <name evidence="7" type="ORF">F0919_02900</name>
</gene>
<feature type="transmembrane region" description="Helical" evidence="6">
    <location>
        <begin position="46"/>
        <end position="66"/>
    </location>
</feature>
<name>A0A5M6CNC5_9BACT</name>
<keyword evidence="4 6" id="KW-1133">Transmembrane helix</keyword>
<dbReference type="Gene3D" id="1.20.120.1780">
    <property type="entry name" value="UbiA prenyltransferase"/>
    <property type="match status" value="1"/>
</dbReference>
<feature type="transmembrane region" description="Helical" evidence="6">
    <location>
        <begin position="12"/>
        <end position="34"/>
    </location>
</feature>
<dbReference type="GO" id="GO:0016020">
    <property type="term" value="C:membrane"/>
    <property type="evidence" value="ECO:0007669"/>
    <property type="project" value="UniProtKB-SubCell"/>
</dbReference>
<keyword evidence="2" id="KW-1003">Cell membrane</keyword>
<dbReference type="Proteomes" id="UP000323632">
    <property type="component" value="Unassembled WGS sequence"/>
</dbReference>